<gene>
    <name evidence="2" type="ORF">IW261DRAFT_1163187</name>
</gene>
<keyword evidence="1" id="KW-0732">Signal</keyword>
<name>A0AA39NFR5_9AGAR</name>
<feature type="signal peptide" evidence="1">
    <location>
        <begin position="1"/>
        <end position="22"/>
    </location>
</feature>
<dbReference type="EMBL" id="JAUEPR010000096">
    <property type="protein sequence ID" value="KAK0464827.1"/>
    <property type="molecule type" value="Genomic_DNA"/>
</dbReference>
<organism evidence="2 3">
    <name type="scientific">Armillaria novae-zelandiae</name>
    <dbReference type="NCBI Taxonomy" id="153914"/>
    <lineage>
        <taxon>Eukaryota</taxon>
        <taxon>Fungi</taxon>
        <taxon>Dikarya</taxon>
        <taxon>Basidiomycota</taxon>
        <taxon>Agaricomycotina</taxon>
        <taxon>Agaricomycetes</taxon>
        <taxon>Agaricomycetidae</taxon>
        <taxon>Agaricales</taxon>
        <taxon>Marasmiineae</taxon>
        <taxon>Physalacriaceae</taxon>
        <taxon>Armillaria</taxon>
    </lineage>
</organism>
<protein>
    <recommendedName>
        <fullName evidence="4">Secreted protein</fullName>
    </recommendedName>
</protein>
<feature type="chain" id="PRO_5041303664" description="Secreted protein" evidence="1">
    <location>
        <begin position="23"/>
        <end position="71"/>
    </location>
</feature>
<evidence type="ECO:0000313" key="3">
    <source>
        <dbReference type="Proteomes" id="UP001175227"/>
    </source>
</evidence>
<accession>A0AA39NFR5</accession>
<evidence type="ECO:0000256" key="1">
    <source>
        <dbReference type="SAM" id="SignalP"/>
    </source>
</evidence>
<keyword evidence="3" id="KW-1185">Reference proteome</keyword>
<dbReference type="Proteomes" id="UP001175227">
    <property type="component" value="Unassembled WGS sequence"/>
</dbReference>
<sequence length="71" mass="8264">MYRYSWISLIITVIAVTHEGVMRPVDITCERSRRFYRGTPCTVSHERSSFSLKTFPSANTARTFVFLTSKR</sequence>
<proteinExistence type="predicted"/>
<reference evidence="2" key="1">
    <citation type="submission" date="2023-06" db="EMBL/GenBank/DDBJ databases">
        <authorList>
            <consortium name="Lawrence Berkeley National Laboratory"/>
            <person name="Ahrendt S."/>
            <person name="Sahu N."/>
            <person name="Indic B."/>
            <person name="Wong-Bajracharya J."/>
            <person name="Merenyi Z."/>
            <person name="Ke H.-M."/>
            <person name="Monk M."/>
            <person name="Kocsube S."/>
            <person name="Drula E."/>
            <person name="Lipzen A."/>
            <person name="Balint B."/>
            <person name="Henrissat B."/>
            <person name="Andreopoulos B."/>
            <person name="Martin F.M."/>
            <person name="Harder C.B."/>
            <person name="Rigling D."/>
            <person name="Ford K.L."/>
            <person name="Foster G.D."/>
            <person name="Pangilinan J."/>
            <person name="Papanicolaou A."/>
            <person name="Barry K."/>
            <person name="LaButti K."/>
            <person name="Viragh M."/>
            <person name="Koriabine M."/>
            <person name="Yan M."/>
            <person name="Riley R."/>
            <person name="Champramary S."/>
            <person name="Plett K.L."/>
            <person name="Tsai I.J."/>
            <person name="Slot J."/>
            <person name="Sipos G."/>
            <person name="Plett J."/>
            <person name="Nagy L.G."/>
            <person name="Grigoriev I.V."/>
        </authorList>
    </citation>
    <scope>NUCLEOTIDE SEQUENCE</scope>
    <source>
        <strain evidence="2">ICMP 16352</strain>
    </source>
</reference>
<dbReference type="AlphaFoldDB" id="A0AA39NFR5"/>
<evidence type="ECO:0008006" key="4">
    <source>
        <dbReference type="Google" id="ProtNLM"/>
    </source>
</evidence>
<evidence type="ECO:0000313" key="2">
    <source>
        <dbReference type="EMBL" id="KAK0464827.1"/>
    </source>
</evidence>
<comment type="caution">
    <text evidence="2">The sequence shown here is derived from an EMBL/GenBank/DDBJ whole genome shotgun (WGS) entry which is preliminary data.</text>
</comment>